<dbReference type="AlphaFoldDB" id="A0A4Y7KT38"/>
<reference evidence="1 2" key="1">
    <citation type="journal article" date="2018" name="Science">
        <title>The opium poppy genome and morphinan production.</title>
        <authorList>
            <person name="Guo L."/>
            <person name="Winzer T."/>
            <person name="Yang X."/>
            <person name="Li Y."/>
            <person name="Ning Z."/>
            <person name="He Z."/>
            <person name="Teodor R."/>
            <person name="Lu Y."/>
            <person name="Bowser T.A."/>
            <person name="Graham I.A."/>
            <person name="Ye K."/>
        </authorList>
    </citation>
    <scope>NUCLEOTIDE SEQUENCE [LARGE SCALE GENOMIC DNA]</scope>
    <source>
        <strain evidence="2">cv. HN1</strain>
        <tissue evidence="1">Leaves</tissue>
    </source>
</reference>
<evidence type="ECO:0000313" key="1">
    <source>
        <dbReference type="EMBL" id="RZC75025.1"/>
    </source>
</evidence>
<dbReference type="Proteomes" id="UP000316621">
    <property type="component" value="Chromosome 8"/>
</dbReference>
<protein>
    <submittedName>
        <fullName evidence="1">Uncharacterized protein</fullName>
    </submittedName>
</protein>
<gene>
    <name evidence="1" type="ORF">C5167_050504</name>
</gene>
<dbReference type="EMBL" id="CM010722">
    <property type="protein sequence ID" value="RZC75025.1"/>
    <property type="molecule type" value="Genomic_DNA"/>
</dbReference>
<evidence type="ECO:0000313" key="2">
    <source>
        <dbReference type="Proteomes" id="UP000316621"/>
    </source>
</evidence>
<dbReference type="Gramene" id="RZC75025">
    <property type="protein sequence ID" value="RZC75025"/>
    <property type="gene ID" value="C5167_050504"/>
</dbReference>
<accession>A0A4Y7KT38</accession>
<name>A0A4Y7KT38_PAPSO</name>
<keyword evidence="2" id="KW-1185">Reference proteome</keyword>
<organism evidence="1 2">
    <name type="scientific">Papaver somniferum</name>
    <name type="common">Opium poppy</name>
    <dbReference type="NCBI Taxonomy" id="3469"/>
    <lineage>
        <taxon>Eukaryota</taxon>
        <taxon>Viridiplantae</taxon>
        <taxon>Streptophyta</taxon>
        <taxon>Embryophyta</taxon>
        <taxon>Tracheophyta</taxon>
        <taxon>Spermatophyta</taxon>
        <taxon>Magnoliopsida</taxon>
        <taxon>Ranunculales</taxon>
        <taxon>Papaveraceae</taxon>
        <taxon>Papaveroideae</taxon>
        <taxon>Papaver</taxon>
    </lineage>
</organism>
<sequence>MPSVEAKYDRLQPEANMKAQGCRYKP</sequence>
<proteinExistence type="predicted"/>